<evidence type="ECO:0000313" key="2">
    <source>
        <dbReference type="EMBL" id="QLD24213.1"/>
    </source>
</evidence>
<protein>
    <submittedName>
        <fullName evidence="2">Uncharacterized protein</fullName>
    </submittedName>
</protein>
<dbReference type="AlphaFoldDB" id="A0A7H8XGM9"/>
<dbReference type="EMBL" id="CP058322">
    <property type="protein sequence ID" value="QLD24213.1"/>
    <property type="molecule type" value="Genomic_DNA"/>
</dbReference>
<feature type="compositionally biased region" description="Basic and acidic residues" evidence="1">
    <location>
        <begin position="17"/>
        <end position="36"/>
    </location>
</feature>
<evidence type="ECO:0000313" key="3">
    <source>
        <dbReference type="Proteomes" id="UP000509335"/>
    </source>
</evidence>
<dbReference type="Proteomes" id="UP000509335">
    <property type="component" value="Chromosome"/>
</dbReference>
<organism evidence="2 3">
    <name type="scientific">Micromonospora carbonacea</name>
    <dbReference type="NCBI Taxonomy" id="47853"/>
    <lineage>
        <taxon>Bacteria</taxon>
        <taxon>Bacillati</taxon>
        <taxon>Actinomycetota</taxon>
        <taxon>Actinomycetes</taxon>
        <taxon>Micromonosporales</taxon>
        <taxon>Micromonosporaceae</taxon>
        <taxon>Micromonospora</taxon>
    </lineage>
</organism>
<name>A0A7H8XGM9_9ACTN</name>
<feature type="compositionally biased region" description="Basic residues" evidence="1">
    <location>
        <begin position="85"/>
        <end position="96"/>
    </location>
</feature>
<evidence type="ECO:0000256" key="1">
    <source>
        <dbReference type="SAM" id="MobiDB-lite"/>
    </source>
</evidence>
<dbReference type="KEGG" id="mcab:HXZ27_08280"/>
<reference evidence="2 3" key="1">
    <citation type="submission" date="2020-07" db="EMBL/GenBank/DDBJ databases">
        <title>A bifunctional nitrone conjugated secondary metabolite targeting the ribosome.</title>
        <authorList>
            <person name="Limbrick E.M."/>
            <person name="Graf M."/>
            <person name="Derewacz D.K."/>
            <person name="Nguyen F."/>
            <person name="Spraggins J.M."/>
            <person name="Wieland M."/>
            <person name="Ynigez-Gutierrez A.E."/>
            <person name="Reisman B.J."/>
            <person name="Zinshteyn B."/>
            <person name="McCulloch K."/>
            <person name="Iverson T.M."/>
            <person name="Green R."/>
            <person name="Wilson D.N."/>
            <person name="Bachmann B.O."/>
        </authorList>
    </citation>
    <scope>NUCLEOTIDE SEQUENCE [LARGE SCALE GENOMIC DNA]</scope>
    <source>
        <strain evidence="3">aurantiaca</strain>
    </source>
</reference>
<accession>A0A7H8XGM9</accession>
<feature type="region of interest" description="Disordered" evidence="1">
    <location>
        <begin position="1"/>
        <end position="44"/>
    </location>
</feature>
<proteinExistence type="predicted"/>
<gene>
    <name evidence="2" type="ORF">HXZ27_08280</name>
</gene>
<feature type="region of interest" description="Disordered" evidence="1">
    <location>
        <begin position="63"/>
        <end position="102"/>
    </location>
</feature>
<sequence>MTDDFVPRPNLVPPRPGRTEEPRPLVPSYRDEDEGRTTGGPLNLNLRDELTARLEAAVAETLRHRAARRQQREGHAAARAAGLASRHRDRLARRKATMPDTNQQTLAVDVAELRDSELSTLAGVLGKVATWRTLSEPVVVTLAALAQQAGRIRADRDRPARPSGQR</sequence>